<evidence type="ECO:0000313" key="3">
    <source>
        <dbReference type="Proteomes" id="UP000663720"/>
    </source>
</evidence>
<dbReference type="KEGG" id="dli:dnl_13070"/>
<evidence type="ECO:0008006" key="4">
    <source>
        <dbReference type="Google" id="ProtNLM"/>
    </source>
</evidence>
<accession>A0A975B5A0</accession>
<sequence>MDIVCNKCSHTIKIPDNKVPKGKAFNIACPKCKNKISVSNTEKTPPENIKPGKPKPENTKQEKPPEIPDENGGIAEDPFEFLEEGAKTAILCESDPGRRAAIKKIIEKMNYHILESSSPRDTLKQMRFRDFNLVILNELFGTRDPEMNHVLKYLSQLNMFNRRNMFVLLISERLRTGDNMTAFNKSVNMIINVSDMDRFEKLIEIAINENERFYRTFKEAFRKIKGV</sequence>
<gene>
    <name evidence="2" type="ORF">dnl_13070</name>
</gene>
<feature type="region of interest" description="Disordered" evidence="1">
    <location>
        <begin position="37"/>
        <end position="75"/>
    </location>
</feature>
<evidence type="ECO:0000313" key="2">
    <source>
        <dbReference type="EMBL" id="QTA79058.1"/>
    </source>
</evidence>
<evidence type="ECO:0000256" key="1">
    <source>
        <dbReference type="SAM" id="MobiDB-lite"/>
    </source>
</evidence>
<feature type="compositionally biased region" description="Basic and acidic residues" evidence="1">
    <location>
        <begin position="54"/>
        <end position="66"/>
    </location>
</feature>
<reference evidence="2" key="1">
    <citation type="journal article" date="2021" name="Microb. Physiol.">
        <title>Proteogenomic Insights into the Physiology of Marine, Sulfate-Reducing, Filamentous Desulfonema limicola and Desulfonema magnum.</title>
        <authorList>
            <person name="Schnaars V."/>
            <person name="Wohlbrand L."/>
            <person name="Scheve S."/>
            <person name="Hinrichs C."/>
            <person name="Reinhardt R."/>
            <person name="Rabus R."/>
        </authorList>
    </citation>
    <scope>NUCLEOTIDE SEQUENCE</scope>
    <source>
        <strain evidence="2">5ac10</strain>
    </source>
</reference>
<name>A0A975B5A0_9BACT</name>
<dbReference type="AlphaFoldDB" id="A0A975B5A0"/>
<dbReference type="Proteomes" id="UP000663720">
    <property type="component" value="Chromosome"/>
</dbReference>
<protein>
    <recommendedName>
        <fullName evidence="4">Zinc finger/thioredoxin putative domain-containing protein</fullName>
    </recommendedName>
</protein>
<organism evidence="2 3">
    <name type="scientific">Desulfonema limicola</name>
    <dbReference type="NCBI Taxonomy" id="45656"/>
    <lineage>
        <taxon>Bacteria</taxon>
        <taxon>Pseudomonadati</taxon>
        <taxon>Thermodesulfobacteriota</taxon>
        <taxon>Desulfobacteria</taxon>
        <taxon>Desulfobacterales</taxon>
        <taxon>Desulfococcaceae</taxon>
        <taxon>Desulfonema</taxon>
    </lineage>
</organism>
<dbReference type="RefSeq" id="WP_207690850.1">
    <property type="nucleotide sequence ID" value="NZ_CP061799.1"/>
</dbReference>
<dbReference type="EMBL" id="CP061799">
    <property type="protein sequence ID" value="QTA79058.1"/>
    <property type="molecule type" value="Genomic_DNA"/>
</dbReference>
<proteinExistence type="predicted"/>
<keyword evidence="3" id="KW-1185">Reference proteome</keyword>